<feature type="region of interest" description="Disordered" evidence="1">
    <location>
        <begin position="24"/>
        <end position="48"/>
    </location>
</feature>
<organism evidence="2 3">
    <name type="scientific">Alicyclobacillus mengziensis</name>
    <dbReference type="NCBI Taxonomy" id="2931921"/>
    <lineage>
        <taxon>Bacteria</taxon>
        <taxon>Bacillati</taxon>
        <taxon>Bacillota</taxon>
        <taxon>Bacilli</taxon>
        <taxon>Bacillales</taxon>
        <taxon>Alicyclobacillaceae</taxon>
        <taxon>Alicyclobacillus</taxon>
    </lineage>
</organism>
<reference evidence="2 3" key="1">
    <citation type="submission" date="2021-02" db="EMBL/GenBank/DDBJ databases">
        <title>Alicyclobacillus curvatus sp. nov. and Alicyclobacillus mengziensis sp. nov., two acidophilic bacteria isolated from acid mine drainage.</title>
        <authorList>
            <person name="Huang Y."/>
        </authorList>
    </citation>
    <scope>NUCLEOTIDE SEQUENCE [LARGE SCALE GENOMIC DNA]</scope>
    <source>
        <strain evidence="2 3">S30H14</strain>
    </source>
</reference>
<proteinExistence type="predicted"/>
<keyword evidence="3" id="KW-1185">Reference proteome</keyword>
<dbReference type="AlphaFoldDB" id="A0A9X7VXN2"/>
<dbReference type="RefSeq" id="WP_206655898.1">
    <property type="nucleotide sequence ID" value="NZ_CP071182.1"/>
</dbReference>
<feature type="compositionally biased region" description="Basic and acidic residues" evidence="1">
    <location>
        <begin position="24"/>
        <end position="35"/>
    </location>
</feature>
<evidence type="ECO:0000313" key="2">
    <source>
        <dbReference type="EMBL" id="QSO46529.1"/>
    </source>
</evidence>
<accession>A0A9X7VXN2</accession>
<dbReference type="Proteomes" id="UP000663505">
    <property type="component" value="Chromosome"/>
</dbReference>
<sequence>MRVGAVIGTDGETIVPLPDGPIIRVRDTESGDTKDLPNPAFGKETDRRPTAARALVTARVDIIATVPGSFCTPSHKIAVEGGIKFWQVEPATRWQELLQDLLQETDIPVESLITDRLPTSELMKQNWSSVKHYARLGIRRVWKR</sequence>
<protein>
    <submittedName>
        <fullName evidence="2">Uncharacterized protein</fullName>
    </submittedName>
</protein>
<dbReference type="EMBL" id="CP071182">
    <property type="protein sequence ID" value="QSO46529.1"/>
    <property type="molecule type" value="Genomic_DNA"/>
</dbReference>
<gene>
    <name evidence="2" type="ORF">JZ786_19000</name>
</gene>
<evidence type="ECO:0000313" key="3">
    <source>
        <dbReference type="Proteomes" id="UP000663505"/>
    </source>
</evidence>
<name>A0A9X7VXN2_9BACL</name>
<dbReference type="KEGG" id="afx:JZ786_19000"/>
<evidence type="ECO:0000256" key="1">
    <source>
        <dbReference type="SAM" id="MobiDB-lite"/>
    </source>
</evidence>